<evidence type="ECO:0000256" key="2">
    <source>
        <dbReference type="ARBA" id="ARBA00022723"/>
    </source>
</evidence>
<keyword evidence="2" id="KW-0479">Metal-binding</keyword>
<gene>
    <name evidence="4" type="ORF">RN001_011902</name>
</gene>
<evidence type="ECO:0000313" key="4">
    <source>
        <dbReference type="EMBL" id="KAK4875480.1"/>
    </source>
</evidence>
<feature type="domain" description="DDE Tnp4" evidence="3">
    <location>
        <begin position="2"/>
        <end position="77"/>
    </location>
</feature>
<reference evidence="5" key="1">
    <citation type="submission" date="2023-01" db="EMBL/GenBank/DDBJ databases">
        <title>Key to firefly adult light organ development and bioluminescence: homeobox transcription factors regulate luciferase expression and transportation to peroxisome.</title>
        <authorList>
            <person name="Fu X."/>
        </authorList>
    </citation>
    <scope>NUCLEOTIDE SEQUENCE [LARGE SCALE GENOMIC DNA]</scope>
</reference>
<name>A0AAN7Q162_9COLE</name>
<dbReference type="InterPro" id="IPR027806">
    <property type="entry name" value="HARBI1_dom"/>
</dbReference>
<comment type="cofactor">
    <cofactor evidence="1">
        <name>a divalent metal cation</name>
        <dbReference type="ChEBI" id="CHEBI:60240"/>
    </cofactor>
</comment>
<dbReference type="Proteomes" id="UP001353858">
    <property type="component" value="Unassembled WGS sequence"/>
</dbReference>
<dbReference type="Pfam" id="PF13359">
    <property type="entry name" value="DDE_Tnp_4"/>
    <property type="match status" value="1"/>
</dbReference>
<evidence type="ECO:0000313" key="5">
    <source>
        <dbReference type="Proteomes" id="UP001353858"/>
    </source>
</evidence>
<proteinExistence type="predicted"/>
<protein>
    <recommendedName>
        <fullName evidence="3">DDE Tnp4 domain-containing protein</fullName>
    </recommendedName>
</protein>
<dbReference type="EMBL" id="JARPUR010000005">
    <property type="protein sequence ID" value="KAK4875480.1"/>
    <property type="molecule type" value="Genomic_DNA"/>
</dbReference>
<dbReference type="AlphaFoldDB" id="A0AAN7Q162"/>
<evidence type="ECO:0000256" key="1">
    <source>
        <dbReference type="ARBA" id="ARBA00001968"/>
    </source>
</evidence>
<accession>A0AAN7Q162</accession>
<sequence>MIADDAFALMENLMKPYPQRHLSHEQRIYNYRLSRARRMVESGFGILVNRWRILLNPIHLNAEKVETITLACVVFHNFLCSQTSTYINGNNSEPEITQTQLQHISHQGSNQSTSSAKSTRDNFKDYFNSNIGLVPWQTDAVARGNM</sequence>
<keyword evidence="5" id="KW-1185">Reference proteome</keyword>
<comment type="caution">
    <text evidence="4">The sequence shown here is derived from an EMBL/GenBank/DDBJ whole genome shotgun (WGS) entry which is preliminary data.</text>
</comment>
<evidence type="ECO:0000259" key="3">
    <source>
        <dbReference type="Pfam" id="PF13359"/>
    </source>
</evidence>
<dbReference type="GO" id="GO:0046872">
    <property type="term" value="F:metal ion binding"/>
    <property type="evidence" value="ECO:0007669"/>
    <property type="project" value="UniProtKB-KW"/>
</dbReference>
<organism evidence="4 5">
    <name type="scientific">Aquatica leii</name>
    <dbReference type="NCBI Taxonomy" id="1421715"/>
    <lineage>
        <taxon>Eukaryota</taxon>
        <taxon>Metazoa</taxon>
        <taxon>Ecdysozoa</taxon>
        <taxon>Arthropoda</taxon>
        <taxon>Hexapoda</taxon>
        <taxon>Insecta</taxon>
        <taxon>Pterygota</taxon>
        <taxon>Neoptera</taxon>
        <taxon>Endopterygota</taxon>
        <taxon>Coleoptera</taxon>
        <taxon>Polyphaga</taxon>
        <taxon>Elateriformia</taxon>
        <taxon>Elateroidea</taxon>
        <taxon>Lampyridae</taxon>
        <taxon>Luciolinae</taxon>
        <taxon>Aquatica</taxon>
    </lineage>
</organism>